<evidence type="ECO:0000256" key="1">
    <source>
        <dbReference type="SAM" id="MobiDB-lite"/>
    </source>
</evidence>
<comment type="caution">
    <text evidence="3">The sequence shown here is derived from an EMBL/GenBank/DDBJ whole genome shotgun (WGS) entry which is preliminary data.</text>
</comment>
<evidence type="ECO:0000313" key="4">
    <source>
        <dbReference type="Proteomes" id="UP000649829"/>
    </source>
</evidence>
<feature type="region of interest" description="Disordered" evidence="1">
    <location>
        <begin position="43"/>
        <end position="63"/>
    </location>
</feature>
<evidence type="ECO:0000313" key="3">
    <source>
        <dbReference type="EMBL" id="GGL89780.1"/>
    </source>
</evidence>
<keyword evidence="2" id="KW-0732">Signal</keyword>
<evidence type="ECO:0000256" key="2">
    <source>
        <dbReference type="SAM" id="SignalP"/>
    </source>
</evidence>
<keyword evidence="4" id="KW-1185">Reference proteome</keyword>
<dbReference type="RefSeq" id="WP_028285883.1">
    <property type="nucleotide sequence ID" value="NZ_BMLF01000001.1"/>
</dbReference>
<proteinExistence type="predicted"/>
<name>A0A917SQJ4_9RHOB</name>
<reference evidence="3" key="1">
    <citation type="journal article" date="2014" name="Int. J. Syst. Evol. Microbiol.">
        <title>Complete genome sequence of Corynebacterium casei LMG S-19264T (=DSM 44701T), isolated from a smear-ripened cheese.</title>
        <authorList>
            <consortium name="US DOE Joint Genome Institute (JGI-PGF)"/>
            <person name="Walter F."/>
            <person name="Albersmeier A."/>
            <person name="Kalinowski J."/>
            <person name="Ruckert C."/>
        </authorList>
    </citation>
    <scope>NUCLEOTIDE SEQUENCE</scope>
    <source>
        <strain evidence="3">CGMCC 1.6293</strain>
    </source>
</reference>
<dbReference type="EMBL" id="BMLF01000001">
    <property type="protein sequence ID" value="GGL89780.1"/>
    <property type="molecule type" value="Genomic_DNA"/>
</dbReference>
<feature type="signal peptide" evidence="2">
    <location>
        <begin position="1"/>
        <end position="24"/>
    </location>
</feature>
<dbReference type="AlphaFoldDB" id="A0A917SQJ4"/>
<sequence length="524" mass="56439">MSIRPATFALIPFLAVAQTAAAQAPISAIQWLDEVDSLAALAPPDRRTTRPGTSLLTEPPVSDGAEVPDVVVMPLDRPADGPVGLMPKGVTGLPVELWRGSDPERVAGMLARLDLEDLPAMQALLYSLLLTEALPPMAEEQRPDMLIARVEALTELGAVDPAMALIEHAGPERHPDLFRRYFDLALLSGDEGAACARLALRPDLSPDYASRVYCLARTGDWQAAMVTYGSMVALGEFSPRLETLLQLFLEPELIEGIPPLAPSAEVTPLVFRLEEAIGQPLSTTTLPRAYAISDLRKVSGWKAELEAVERLARTGAVSEARLIGVYGERKPAASGGIWDRVAAVQAFDAAMEARDPEEIGNTITAAWAAMREVGLQVPFARLYGERLIDIPLASRPAQRIALRVALLSPAYETAAQRMPAEGREEAFLVALARGRTEGVAAPSARARAVASGFAPGAQPIDRSFELARENRLGEAILQAMELYSRAAAGEYKDATLAFATFRSVGLEDTARRAALQMLILDRRD</sequence>
<gene>
    <name evidence="3" type="ORF">GCM10011534_09900</name>
</gene>
<organism evidence="3 4">
    <name type="scientific">Pseudooceanicola nanhaiensis</name>
    <dbReference type="NCBI Taxonomy" id="375761"/>
    <lineage>
        <taxon>Bacteria</taxon>
        <taxon>Pseudomonadati</taxon>
        <taxon>Pseudomonadota</taxon>
        <taxon>Alphaproteobacteria</taxon>
        <taxon>Rhodobacterales</taxon>
        <taxon>Paracoccaceae</taxon>
        <taxon>Pseudooceanicola</taxon>
    </lineage>
</organism>
<dbReference type="Proteomes" id="UP000649829">
    <property type="component" value="Unassembled WGS sequence"/>
</dbReference>
<protein>
    <submittedName>
        <fullName evidence="3">Uncharacterized protein</fullName>
    </submittedName>
</protein>
<feature type="chain" id="PRO_5037828191" evidence="2">
    <location>
        <begin position="25"/>
        <end position="524"/>
    </location>
</feature>
<accession>A0A917SQJ4</accession>
<reference evidence="3" key="2">
    <citation type="submission" date="2020-09" db="EMBL/GenBank/DDBJ databases">
        <authorList>
            <person name="Sun Q."/>
            <person name="Zhou Y."/>
        </authorList>
    </citation>
    <scope>NUCLEOTIDE SEQUENCE</scope>
    <source>
        <strain evidence="3">CGMCC 1.6293</strain>
    </source>
</reference>